<accession>A0A0D3EY99</accession>
<dbReference type="PaxDb" id="65489-OBART01G42910.1"/>
<evidence type="ECO:0000313" key="1">
    <source>
        <dbReference type="EnsemblPlants" id="OBART01G42910.1"/>
    </source>
</evidence>
<dbReference type="Gramene" id="OBART01G42910.1">
    <property type="protein sequence ID" value="OBART01G42910.1"/>
    <property type="gene ID" value="OBART01G42910"/>
</dbReference>
<reference evidence="1" key="1">
    <citation type="journal article" date="2009" name="Rice">
        <title>De Novo Next Generation Sequencing of Plant Genomes.</title>
        <authorList>
            <person name="Rounsley S."/>
            <person name="Marri P.R."/>
            <person name="Yu Y."/>
            <person name="He R."/>
            <person name="Sisneros N."/>
            <person name="Goicoechea J.L."/>
            <person name="Lee S.J."/>
            <person name="Angelova A."/>
            <person name="Kudrna D."/>
            <person name="Luo M."/>
            <person name="Affourtit J."/>
            <person name="Desany B."/>
            <person name="Knight J."/>
            <person name="Niazi F."/>
            <person name="Egholm M."/>
            <person name="Wing R.A."/>
        </authorList>
    </citation>
    <scope>NUCLEOTIDE SEQUENCE [LARGE SCALE GENOMIC DNA]</scope>
    <source>
        <strain evidence="1">cv. IRGC 105608</strain>
    </source>
</reference>
<dbReference type="EnsemblPlants" id="OBART01G42910.1">
    <property type="protein sequence ID" value="OBART01G42910.1"/>
    <property type="gene ID" value="OBART01G42910"/>
</dbReference>
<organism evidence="1">
    <name type="scientific">Oryza barthii</name>
    <dbReference type="NCBI Taxonomy" id="65489"/>
    <lineage>
        <taxon>Eukaryota</taxon>
        <taxon>Viridiplantae</taxon>
        <taxon>Streptophyta</taxon>
        <taxon>Embryophyta</taxon>
        <taxon>Tracheophyta</taxon>
        <taxon>Spermatophyta</taxon>
        <taxon>Magnoliopsida</taxon>
        <taxon>Liliopsida</taxon>
        <taxon>Poales</taxon>
        <taxon>Poaceae</taxon>
        <taxon>BOP clade</taxon>
        <taxon>Oryzoideae</taxon>
        <taxon>Oryzeae</taxon>
        <taxon>Oryzinae</taxon>
        <taxon>Oryza</taxon>
    </lineage>
</organism>
<dbReference type="AlphaFoldDB" id="A0A0D3EY99"/>
<sequence>MDEHLKAYTQELLMKTCTRTRQGVVLKPGSLHSPNFDVVSTDEVSTSIKKQIASTVDSSFVTLNNKLDASIESRFDDNPILYPKIKPLPVLASLISPHIPNVYNDPNRGYPPDTRYGQYNYIVPQPQPIRPPIPPPNQHGSGNMEELISGIIRDKFRIEARNCARVYLFTPTKLKNGRPISSFCLFL</sequence>
<dbReference type="HOGENOM" id="CLU_1449765_0_0_1"/>
<evidence type="ECO:0000313" key="2">
    <source>
        <dbReference type="Proteomes" id="UP000026960"/>
    </source>
</evidence>
<dbReference type="Proteomes" id="UP000026960">
    <property type="component" value="Chromosome 1"/>
</dbReference>
<reference evidence="1" key="2">
    <citation type="submission" date="2015-03" db="UniProtKB">
        <authorList>
            <consortium name="EnsemblPlants"/>
        </authorList>
    </citation>
    <scope>IDENTIFICATION</scope>
</reference>
<proteinExistence type="predicted"/>
<protein>
    <submittedName>
        <fullName evidence="1">Uncharacterized protein</fullName>
    </submittedName>
</protein>
<name>A0A0D3EY99_9ORYZ</name>
<keyword evidence="2" id="KW-1185">Reference proteome</keyword>